<evidence type="ECO:0000313" key="1">
    <source>
        <dbReference type="EMBL" id="ETI35524.1"/>
    </source>
</evidence>
<organism evidence="1 2">
    <name type="scientific">Phytophthora nicotianae P1569</name>
    <dbReference type="NCBI Taxonomy" id="1317065"/>
    <lineage>
        <taxon>Eukaryota</taxon>
        <taxon>Sar</taxon>
        <taxon>Stramenopiles</taxon>
        <taxon>Oomycota</taxon>
        <taxon>Peronosporomycetes</taxon>
        <taxon>Peronosporales</taxon>
        <taxon>Peronosporaceae</taxon>
        <taxon>Phytophthora</taxon>
    </lineage>
</organism>
<keyword evidence="2" id="KW-1185">Reference proteome</keyword>
<dbReference type="Proteomes" id="UP000018721">
    <property type="component" value="Unassembled WGS sequence"/>
</dbReference>
<dbReference type="HOGENOM" id="CLU_2215165_0_0_1"/>
<protein>
    <submittedName>
        <fullName evidence="1">Uncharacterized protein</fullName>
    </submittedName>
</protein>
<gene>
    <name evidence="1" type="ORF">F443_18140</name>
</gene>
<dbReference type="AlphaFoldDB" id="V9E8U4"/>
<accession>V9E8U4</accession>
<name>V9E8U4_PHYNI</name>
<comment type="caution">
    <text evidence="1">The sequence shown here is derived from an EMBL/GenBank/DDBJ whole genome shotgun (WGS) entry which is preliminary data.</text>
</comment>
<sequence length="107" mass="11927">MPSSPRLIQTPLARFSGTTVICACCTTKVNLHRSNKCCCRQRTCCSWSSWGCPAFLTFPGMLSALSYRTSAIFWPLRITEWWKGEPSVTGCWAHMETHTVFATSTAA</sequence>
<dbReference type="EMBL" id="ANIZ01003121">
    <property type="protein sequence ID" value="ETI35524.1"/>
    <property type="molecule type" value="Genomic_DNA"/>
</dbReference>
<reference evidence="1 2" key="1">
    <citation type="submission" date="2013-11" db="EMBL/GenBank/DDBJ databases">
        <title>The Genome Sequence of Phytophthora parasitica P1569.</title>
        <authorList>
            <consortium name="The Broad Institute Genomics Platform"/>
            <person name="Russ C."/>
            <person name="Tyler B."/>
            <person name="Panabieres F."/>
            <person name="Shan W."/>
            <person name="Tripathy S."/>
            <person name="Grunwald N."/>
            <person name="Machado M."/>
            <person name="Johnson C.S."/>
            <person name="Arredondo F."/>
            <person name="Hong C."/>
            <person name="Coffey M."/>
            <person name="Young S.K."/>
            <person name="Zeng Q."/>
            <person name="Gargeya S."/>
            <person name="Fitzgerald M."/>
            <person name="Abouelleil A."/>
            <person name="Alvarado L."/>
            <person name="Chapman S.B."/>
            <person name="Gainer-Dewar J."/>
            <person name="Goldberg J."/>
            <person name="Griggs A."/>
            <person name="Gujja S."/>
            <person name="Hansen M."/>
            <person name="Howarth C."/>
            <person name="Imamovic A."/>
            <person name="Ireland A."/>
            <person name="Larimer J."/>
            <person name="McCowan C."/>
            <person name="Murphy C."/>
            <person name="Pearson M."/>
            <person name="Poon T.W."/>
            <person name="Priest M."/>
            <person name="Roberts A."/>
            <person name="Saif S."/>
            <person name="Shea T."/>
            <person name="Sykes S."/>
            <person name="Wortman J."/>
            <person name="Nusbaum C."/>
            <person name="Birren B."/>
        </authorList>
    </citation>
    <scope>NUCLEOTIDE SEQUENCE [LARGE SCALE GENOMIC DNA]</scope>
    <source>
        <strain evidence="1 2">P1569</strain>
    </source>
</reference>
<proteinExistence type="predicted"/>
<evidence type="ECO:0000313" key="2">
    <source>
        <dbReference type="Proteomes" id="UP000018721"/>
    </source>
</evidence>